<dbReference type="SUPFAM" id="SSF53790">
    <property type="entry name" value="Tetrapyrrole methylase"/>
    <property type="match status" value="1"/>
</dbReference>
<dbReference type="AlphaFoldDB" id="A0A0U5F810"/>
<dbReference type="NCBIfam" id="TIGR02469">
    <property type="entry name" value="CbiT"/>
    <property type="match status" value="1"/>
</dbReference>
<sequence length="416" mass="44216">MRIMPEPHIQSVSPWLTLIGVGEDGLHGLSHTAKSLLEHADYVFGGERHLALVAPLPQGQCVAWPTPFSAGVQQVLALRGQSVVVLASGDPFFYGVGSVLARSLGRDEMMCLPAPSSVALACARLGWAREQCHVVSVCGRPMARIRPFLQPRSRLFVLSADAQTPHLLAEWLVSMGLGEVRCYVMEALGGPNERCRSFMAHEGAPADVGALNLLGLEIPASTAAQCLPQCGGLPDSCFEHDGQLTRQEIRAVTLSALAPRAGELLWDIGGGAGSVSIEWMLAAQACRAIAIESMPERAARIVRNAQALGVPDLQVLQARAPDGLAALEAPDAVFVGGGASRPGVLEQAWAALRPGGRMVVNAVVVETESRLVQAMQEWGGRLTRLSVARLDGVGSFHAFRPAMTVTQWVVSKPYTP</sequence>
<evidence type="ECO:0000259" key="6">
    <source>
        <dbReference type="Pfam" id="PF00590"/>
    </source>
</evidence>
<keyword evidence="3 7" id="KW-0489">Methyltransferase</keyword>
<dbReference type="PANTHER" id="PTHR43182">
    <property type="entry name" value="COBALT-PRECORRIN-6B C(15)-METHYLTRANSFERASE (DECARBOXYLATING)"/>
    <property type="match status" value="1"/>
</dbReference>
<evidence type="ECO:0000256" key="2">
    <source>
        <dbReference type="ARBA" id="ARBA00022573"/>
    </source>
</evidence>
<dbReference type="Gene3D" id="3.40.50.150">
    <property type="entry name" value="Vaccinia Virus protein VP39"/>
    <property type="match status" value="1"/>
</dbReference>
<dbReference type="Gene3D" id="3.30.950.10">
    <property type="entry name" value="Methyltransferase, Cobalt-precorrin-4 Transmethylase, Domain 2"/>
    <property type="match status" value="1"/>
</dbReference>
<dbReference type="InterPro" id="IPR000878">
    <property type="entry name" value="4pyrrol_Mease"/>
</dbReference>
<dbReference type="EMBL" id="LN609302">
    <property type="protein sequence ID" value="CEF56337.1"/>
    <property type="molecule type" value="Genomic_DNA"/>
</dbReference>
<dbReference type="InterPro" id="IPR035996">
    <property type="entry name" value="4pyrrol_Methylase_sf"/>
</dbReference>
<dbReference type="UniPathway" id="UPA00148"/>
<dbReference type="PIRSF" id="PIRSF036428">
    <property type="entry name" value="CobL"/>
    <property type="match status" value="1"/>
</dbReference>
<dbReference type="InterPro" id="IPR014008">
    <property type="entry name" value="Cbl_synth_MTase_CbiT"/>
</dbReference>
<keyword evidence="4 7" id="KW-0808">Transferase</keyword>
<proteinExistence type="predicted"/>
<dbReference type="InterPro" id="IPR050714">
    <property type="entry name" value="Cobalamin_biosynth_MTase"/>
</dbReference>
<dbReference type="Proteomes" id="UP000068250">
    <property type="component" value="Chromosome I"/>
</dbReference>
<dbReference type="CDD" id="cd02440">
    <property type="entry name" value="AdoMet_MTases"/>
    <property type="match status" value="1"/>
</dbReference>
<feature type="domain" description="Tetrapyrrole methylase" evidence="6">
    <location>
        <begin position="16"/>
        <end position="195"/>
    </location>
</feature>
<reference evidence="8" key="1">
    <citation type="submission" date="2014-09" db="EMBL/GenBank/DDBJ databases">
        <authorList>
            <person name="Illeghems K.G."/>
        </authorList>
    </citation>
    <scope>NUCLEOTIDE SEQUENCE [LARGE SCALE GENOMIC DNA]</scope>
    <source>
        <strain evidence="8">LMG 23848T</strain>
    </source>
</reference>
<dbReference type="Pfam" id="PF01135">
    <property type="entry name" value="PCMT"/>
    <property type="match status" value="1"/>
</dbReference>
<dbReference type="InterPro" id="IPR006365">
    <property type="entry name" value="Cbl_synth_CobL"/>
</dbReference>
<dbReference type="GO" id="GO:0032259">
    <property type="term" value="P:methylation"/>
    <property type="evidence" value="ECO:0007669"/>
    <property type="project" value="UniProtKB-KW"/>
</dbReference>
<evidence type="ECO:0000256" key="1">
    <source>
        <dbReference type="ARBA" id="ARBA00004953"/>
    </source>
</evidence>
<dbReference type="PATRIC" id="fig|431306.5.peg.1964"/>
<evidence type="ECO:0000313" key="8">
    <source>
        <dbReference type="Proteomes" id="UP000068250"/>
    </source>
</evidence>
<dbReference type="Pfam" id="PF00590">
    <property type="entry name" value="TP_methylase"/>
    <property type="match status" value="1"/>
</dbReference>
<dbReference type="InterPro" id="IPR029063">
    <property type="entry name" value="SAM-dependent_MTases_sf"/>
</dbReference>
<keyword evidence="2" id="KW-0169">Cobalamin biosynthesis</keyword>
<dbReference type="InterPro" id="IPR014776">
    <property type="entry name" value="4pyrrole_Mease_sub2"/>
</dbReference>
<dbReference type="PANTHER" id="PTHR43182:SF1">
    <property type="entry name" value="COBALT-PRECORRIN-7 C(5)-METHYLTRANSFERASE"/>
    <property type="match status" value="1"/>
</dbReference>
<dbReference type="InterPro" id="IPR012818">
    <property type="entry name" value="CbiE"/>
</dbReference>
<dbReference type="CDD" id="cd11644">
    <property type="entry name" value="Precorrin-6Y-MT"/>
    <property type="match status" value="1"/>
</dbReference>
<protein>
    <submittedName>
        <fullName evidence="7">Precorrin-6Y C5,15-methyltransferase / precorrin-8W decarboxylase</fullName>
        <ecNumber evidence="7">2.1.1.132</ecNumber>
    </submittedName>
</protein>
<accession>A0A0U5F810</accession>
<dbReference type="GO" id="GO:0008276">
    <property type="term" value="F:protein methyltransferase activity"/>
    <property type="evidence" value="ECO:0007669"/>
    <property type="project" value="InterPro"/>
</dbReference>
<dbReference type="GO" id="GO:0009236">
    <property type="term" value="P:cobalamin biosynthetic process"/>
    <property type="evidence" value="ECO:0007669"/>
    <property type="project" value="UniProtKB-UniPathway"/>
</dbReference>
<dbReference type="GO" id="GO:0046025">
    <property type="term" value="F:precorrin-6Y C5,15-methyltransferase (decarboxylating) activity"/>
    <property type="evidence" value="ECO:0007669"/>
    <property type="project" value="UniProtKB-EC"/>
</dbReference>
<evidence type="ECO:0000256" key="5">
    <source>
        <dbReference type="ARBA" id="ARBA00022691"/>
    </source>
</evidence>
<evidence type="ECO:0000256" key="3">
    <source>
        <dbReference type="ARBA" id="ARBA00022603"/>
    </source>
</evidence>
<dbReference type="Gene3D" id="3.40.1010.10">
    <property type="entry name" value="Cobalt-precorrin-4 Transmethylase, Domain 1"/>
    <property type="match status" value="1"/>
</dbReference>
<evidence type="ECO:0000256" key="4">
    <source>
        <dbReference type="ARBA" id="ARBA00022679"/>
    </source>
</evidence>
<dbReference type="EC" id="2.1.1.132" evidence="7"/>
<name>A0A0U5F810_9PROT</name>
<organism evidence="7 8">
    <name type="scientific">Acetobacter ghanensis</name>
    <dbReference type="NCBI Taxonomy" id="431306"/>
    <lineage>
        <taxon>Bacteria</taxon>
        <taxon>Pseudomonadati</taxon>
        <taxon>Pseudomonadota</taxon>
        <taxon>Alphaproteobacteria</taxon>
        <taxon>Acetobacterales</taxon>
        <taxon>Acetobacteraceae</taxon>
        <taxon>Acetobacter</taxon>
    </lineage>
</organism>
<dbReference type="NCBIfam" id="TIGR02467">
    <property type="entry name" value="CbiE"/>
    <property type="match status" value="1"/>
</dbReference>
<dbReference type="InterPro" id="IPR014777">
    <property type="entry name" value="4pyrrole_Mease_sub1"/>
</dbReference>
<gene>
    <name evidence="7" type="primary">cobL</name>
    <name evidence="7" type="ORF">AGA_1912</name>
</gene>
<evidence type="ECO:0000313" key="7">
    <source>
        <dbReference type="EMBL" id="CEF56337.1"/>
    </source>
</evidence>
<dbReference type="SUPFAM" id="SSF53335">
    <property type="entry name" value="S-adenosyl-L-methionine-dependent methyltransferases"/>
    <property type="match status" value="1"/>
</dbReference>
<keyword evidence="5" id="KW-0949">S-adenosyl-L-methionine</keyword>
<comment type="pathway">
    <text evidence="1">Cofactor biosynthesis; adenosylcobalamin biosynthesis.</text>
</comment>
<dbReference type="STRING" id="431306.AGA_1912"/>